<proteinExistence type="predicted"/>
<accession>A0ACC0ZVY2</accession>
<comment type="caution">
    <text evidence="1">The sequence shown here is derived from an EMBL/GenBank/DDBJ whole genome shotgun (WGS) entry which is preliminary data.</text>
</comment>
<evidence type="ECO:0000313" key="2">
    <source>
        <dbReference type="Proteomes" id="UP001164250"/>
    </source>
</evidence>
<name>A0ACC0ZVY2_9ROSI</name>
<dbReference type="Proteomes" id="UP001164250">
    <property type="component" value="Chromosome 13"/>
</dbReference>
<dbReference type="EMBL" id="CM047909">
    <property type="protein sequence ID" value="KAJ0078732.1"/>
    <property type="molecule type" value="Genomic_DNA"/>
</dbReference>
<organism evidence="1 2">
    <name type="scientific">Pistacia atlantica</name>
    <dbReference type="NCBI Taxonomy" id="434234"/>
    <lineage>
        <taxon>Eukaryota</taxon>
        <taxon>Viridiplantae</taxon>
        <taxon>Streptophyta</taxon>
        <taxon>Embryophyta</taxon>
        <taxon>Tracheophyta</taxon>
        <taxon>Spermatophyta</taxon>
        <taxon>Magnoliopsida</taxon>
        <taxon>eudicotyledons</taxon>
        <taxon>Gunneridae</taxon>
        <taxon>Pentapetalae</taxon>
        <taxon>rosids</taxon>
        <taxon>malvids</taxon>
        <taxon>Sapindales</taxon>
        <taxon>Anacardiaceae</taxon>
        <taxon>Pistacia</taxon>
    </lineage>
</organism>
<sequence>MSLGGLETWNSSTDCCQWNRVRCHSRSSSQEVTGLDLYSLLPSVALNTSFSEIPGTGFSNLSNLVYLDMWQNSFNGSIPPQLLHLRHLEYLDLSNNLIEGTISNDVVGLKSLKQLILDENFIRGEIPAGIGNLTELHKLSLRGNKFSGMDTIVSVATEGARNTGPGEQCTVWRDSK</sequence>
<evidence type="ECO:0000313" key="1">
    <source>
        <dbReference type="EMBL" id="KAJ0078732.1"/>
    </source>
</evidence>
<reference evidence="2" key="1">
    <citation type="journal article" date="2023" name="G3 (Bethesda)">
        <title>Genome assembly and association tests identify interacting loci associated with vigor, precocity, and sex in interspecific pistachio rootstocks.</title>
        <authorList>
            <person name="Palmer W."/>
            <person name="Jacygrad E."/>
            <person name="Sagayaradj S."/>
            <person name="Cavanaugh K."/>
            <person name="Han R."/>
            <person name="Bertier L."/>
            <person name="Beede B."/>
            <person name="Kafkas S."/>
            <person name="Golino D."/>
            <person name="Preece J."/>
            <person name="Michelmore R."/>
        </authorList>
    </citation>
    <scope>NUCLEOTIDE SEQUENCE [LARGE SCALE GENOMIC DNA]</scope>
</reference>
<protein>
    <submittedName>
        <fullName evidence="1">Uncharacterized protein</fullName>
    </submittedName>
</protein>
<gene>
    <name evidence="1" type="ORF">Patl1_22941</name>
</gene>
<keyword evidence="2" id="KW-1185">Reference proteome</keyword>